<dbReference type="AlphaFoldDB" id="A0A167V8U9"/>
<protein>
    <recommendedName>
        <fullName evidence="8">RTA1 like protein</fullName>
    </recommendedName>
</protein>
<feature type="transmembrane region" description="Helical" evidence="5">
    <location>
        <begin position="42"/>
        <end position="65"/>
    </location>
</feature>
<dbReference type="GO" id="GO:0016020">
    <property type="term" value="C:membrane"/>
    <property type="evidence" value="ECO:0007669"/>
    <property type="project" value="UniProtKB-SubCell"/>
</dbReference>
<accession>A0A167V8U9</accession>
<organism evidence="6 7">
    <name type="scientific">Athelia psychrophila</name>
    <dbReference type="NCBI Taxonomy" id="1759441"/>
    <lineage>
        <taxon>Eukaryota</taxon>
        <taxon>Fungi</taxon>
        <taxon>Dikarya</taxon>
        <taxon>Basidiomycota</taxon>
        <taxon>Agaricomycotina</taxon>
        <taxon>Agaricomycetes</taxon>
        <taxon>Agaricomycetidae</taxon>
        <taxon>Atheliales</taxon>
        <taxon>Atheliaceae</taxon>
        <taxon>Athelia</taxon>
    </lineage>
</organism>
<evidence type="ECO:0000256" key="2">
    <source>
        <dbReference type="ARBA" id="ARBA00022692"/>
    </source>
</evidence>
<evidence type="ECO:0000313" key="6">
    <source>
        <dbReference type="EMBL" id="KZP04760.1"/>
    </source>
</evidence>
<gene>
    <name evidence="6" type="ORF">FIBSPDRAFT_385152</name>
</gene>
<evidence type="ECO:0000313" key="7">
    <source>
        <dbReference type="Proteomes" id="UP000076532"/>
    </source>
</evidence>
<dbReference type="PANTHER" id="PTHR31465:SF1">
    <property type="entry name" value="PROTEIN RTA1-RELATED"/>
    <property type="match status" value="1"/>
</dbReference>
<keyword evidence="4 5" id="KW-0472">Membrane</keyword>
<evidence type="ECO:0000256" key="5">
    <source>
        <dbReference type="SAM" id="Phobius"/>
    </source>
</evidence>
<keyword evidence="7" id="KW-1185">Reference proteome</keyword>
<name>A0A167V8U9_9AGAM</name>
<dbReference type="Pfam" id="PF04479">
    <property type="entry name" value="RTA1"/>
    <property type="match status" value="1"/>
</dbReference>
<dbReference type="OrthoDB" id="3358017at2759"/>
<sequence>MIPATRISKLFVWGDVATFLIQAIGGSMTTQAAHANLGKKIALIGLILQLVSFGLFTCLLIAFGLRVRKLFPEVWALSSRTGGKDWRILLVVTGITCIGILVRSAFRILEFSQGGTGYITMHEAFFYLFDSLPLFLAISLYVFVWPPAYTHPKGMEKLDGMETYPMRAPGAFASTASFSGV</sequence>
<evidence type="ECO:0000256" key="1">
    <source>
        <dbReference type="ARBA" id="ARBA00004141"/>
    </source>
</evidence>
<evidence type="ECO:0000256" key="4">
    <source>
        <dbReference type="ARBA" id="ARBA00023136"/>
    </source>
</evidence>
<feature type="transmembrane region" description="Helical" evidence="5">
    <location>
        <begin position="86"/>
        <end position="106"/>
    </location>
</feature>
<comment type="subcellular location">
    <subcellularLocation>
        <location evidence="1">Membrane</location>
        <topology evidence="1">Multi-pass membrane protein</topology>
    </subcellularLocation>
</comment>
<dbReference type="EMBL" id="KV417890">
    <property type="protein sequence ID" value="KZP04760.1"/>
    <property type="molecule type" value="Genomic_DNA"/>
</dbReference>
<evidence type="ECO:0000256" key="3">
    <source>
        <dbReference type="ARBA" id="ARBA00022989"/>
    </source>
</evidence>
<dbReference type="STRING" id="436010.A0A167V8U9"/>
<evidence type="ECO:0008006" key="8">
    <source>
        <dbReference type="Google" id="ProtNLM"/>
    </source>
</evidence>
<dbReference type="InterPro" id="IPR007568">
    <property type="entry name" value="RTA1"/>
</dbReference>
<keyword evidence="2 5" id="KW-0812">Transmembrane</keyword>
<feature type="transmembrane region" description="Helical" evidence="5">
    <location>
        <begin position="126"/>
        <end position="145"/>
    </location>
</feature>
<proteinExistence type="predicted"/>
<dbReference type="PANTHER" id="PTHR31465">
    <property type="entry name" value="PROTEIN RTA1-RELATED"/>
    <property type="match status" value="1"/>
</dbReference>
<reference evidence="6 7" key="1">
    <citation type="journal article" date="2016" name="Mol. Biol. Evol.">
        <title>Comparative Genomics of Early-Diverging Mushroom-Forming Fungi Provides Insights into the Origins of Lignocellulose Decay Capabilities.</title>
        <authorList>
            <person name="Nagy L.G."/>
            <person name="Riley R."/>
            <person name="Tritt A."/>
            <person name="Adam C."/>
            <person name="Daum C."/>
            <person name="Floudas D."/>
            <person name="Sun H."/>
            <person name="Yadav J.S."/>
            <person name="Pangilinan J."/>
            <person name="Larsson K.H."/>
            <person name="Matsuura K."/>
            <person name="Barry K."/>
            <person name="Labutti K."/>
            <person name="Kuo R."/>
            <person name="Ohm R.A."/>
            <person name="Bhattacharya S.S."/>
            <person name="Shirouzu T."/>
            <person name="Yoshinaga Y."/>
            <person name="Martin F.M."/>
            <person name="Grigoriev I.V."/>
            <person name="Hibbett D.S."/>
        </authorList>
    </citation>
    <scope>NUCLEOTIDE SEQUENCE [LARGE SCALE GENOMIC DNA]</scope>
    <source>
        <strain evidence="6 7">CBS 109695</strain>
    </source>
</reference>
<keyword evidence="3 5" id="KW-1133">Transmembrane helix</keyword>
<dbReference type="Proteomes" id="UP000076532">
    <property type="component" value="Unassembled WGS sequence"/>
</dbReference>